<dbReference type="EMBL" id="LAZL01000001">
    <property type="protein sequence ID" value="KMT67073.1"/>
    <property type="molecule type" value="Genomic_DNA"/>
</dbReference>
<sequence>MLIASTTNNQVSFQIYIEDSEYSVRFVKYSHPQLRLTNLSHQLVSQLPEKAFKLLYSEAGIELTHIKREGYTYIQSFFGINNEQAILVVFKWLVFSLENDFDDAGVELAKAQNFRLLDKPEQFILVLDSVSQVEQAVIAIINKRELSDVQIELVDKNSLKSLSEATWPEEHQLPLDLQKCFKKGFYGC</sequence>
<keyword evidence="2" id="KW-1185">Reference proteome</keyword>
<name>A0A0J8H218_9ALTE</name>
<gene>
    <name evidence="1" type="ORF">XM47_00315</name>
</gene>
<dbReference type="RefSeq" id="WP_048688035.1">
    <property type="nucleotide sequence ID" value="NZ_KQ130482.1"/>
</dbReference>
<dbReference type="Proteomes" id="UP000037600">
    <property type="component" value="Unassembled WGS sequence"/>
</dbReference>
<organism evidence="1 2">
    <name type="scientific">Catenovulum maritimum</name>
    <dbReference type="NCBI Taxonomy" id="1513271"/>
    <lineage>
        <taxon>Bacteria</taxon>
        <taxon>Pseudomonadati</taxon>
        <taxon>Pseudomonadota</taxon>
        <taxon>Gammaproteobacteria</taxon>
        <taxon>Alteromonadales</taxon>
        <taxon>Alteromonadaceae</taxon>
        <taxon>Catenovulum</taxon>
    </lineage>
</organism>
<evidence type="ECO:0000313" key="2">
    <source>
        <dbReference type="Proteomes" id="UP000037600"/>
    </source>
</evidence>
<accession>A0A0J8H218</accession>
<dbReference type="AlphaFoldDB" id="A0A0J8H218"/>
<comment type="caution">
    <text evidence="1">The sequence shown here is derived from an EMBL/GenBank/DDBJ whole genome shotgun (WGS) entry which is preliminary data.</text>
</comment>
<evidence type="ECO:0000313" key="1">
    <source>
        <dbReference type="EMBL" id="KMT67073.1"/>
    </source>
</evidence>
<proteinExistence type="predicted"/>
<protein>
    <submittedName>
        <fullName evidence="1">Uncharacterized protein</fullName>
    </submittedName>
</protein>
<reference evidence="1 2" key="1">
    <citation type="submission" date="2015-04" db="EMBL/GenBank/DDBJ databases">
        <title>Draft Genome Sequence of the Novel Agar-Digesting Marine Bacterium Q1.</title>
        <authorList>
            <person name="Li Y."/>
            <person name="Li D."/>
            <person name="Chen G."/>
            <person name="Du Z."/>
        </authorList>
    </citation>
    <scope>NUCLEOTIDE SEQUENCE [LARGE SCALE GENOMIC DNA]</scope>
    <source>
        <strain evidence="1 2">Q1</strain>
    </source>
</reference>